<accession>A0AAN9B8K6</accession>
<feature type="region of interest" description="Disordered" evidence="3">
    <location>
        <begin position="629"/>
        <end position="689"/>
    </location>
</feature>
<reference evidence="5 6" key="1">
    <citation type="submission" date="2024-02" db="EMBL/GenBank/DDBJ databases">
        <title>Chromosome-scale genome assembly of the rough periwinkle Littorina saxatilis.</title>
        <authorList>
            <person name="De Jode A."/>
            <person name="Faria R."/>
            <person name="Formenti G."/>
            <person name="Sims Y."/>
            <person name="Smith T.P."/>
            <person name="Tracey A."/>
            <person name="Wood J.M.D."/>
            <person name="Zagrodzka Z.B."/>
            <person name="Johannesson K."/>
            <person name="Butlin R.K."/>
            <person name="Leder E.H."/>
        </authorList>
    </citation>
    <scope>NUCLEOTIDE SEQUENCE [LARGE SCALE GENOMIC DNA]</scope>
    <source>
        <strain evidence="5">Snail1</strain>
        <tissue evidence="5">Muscle</tissue>
    </source>
</reference>
<feature type="compositionally biased region" description="Polar residues" evidence="3">
    <location>
        <begin position="445"/>
        <end position="461"/>
    </location>
</feature>
<feature type="compositionally biased region" description="Polar residues" evidence="3">
    <location>
        <begin position="946"/>
        <end position="961"/>
    </location>
</feature>
<evidence type="ECO:0000313" key="5">
    <source>
        <dbReference type="EMBL" id="KAK7100611.1"/>
    </source>
</evidence>
<feature type="region of interest" description="Disordered" evidence="3">
    <location>
        <begin position="774"/>
        <end position="843"/>
    </location>
</feature>
<feature type="region of interest" description="Disordered" evidence="3">
    <location>
        <begin position="432"/>
        <end position="560"/>
    </location>
</feature>
<feature type="compositionally biased region" description="Polar residues" evidence="3">
    <location>
        <begin position="728"/>
        <end position="737"/>
    </location>
</feature>
<dbReference type="SUPFAM" id="SSF47769">
    <property type="entry name" value="SAM/Pointed domain"/>
    <property type="match status" value="1"/>
</dbReference>
<dbReference type="InterPro" id="IPR025946">
    <property type="entry name" value="CABIT_dom"/>
</dbReference>
<evidence type="ECO:0000256" key="2">
    <source>
        <dbReference type="ARBA" id="ARBA00022553"/>
    </source>
</evidence>
<feature type="compositionally biased region" description="Polar residues" evidence="3">
    <location>
        <begin position="408"/>
        <end position="420"/>
    </location>
</feature>
<evidence type="ECO:0000259" key="4">
    <source>
        <dbReference type="Pfam" id="PF12736"/>
    </source>
</evidence>
<gene>
    <name evidence="5" type="ORF">V1264_023531</name>
</gene>
<comment type="similarity">
    <text evidence="1">Belongs to the GAREM family.</text>
</comment>
<feature type="region of interest" description="Disordered" evidence="3">
    <location>
        <begin position="881"/>
        <end position="1100"/>
    </location>
</feature>
<feature type="compositionally biased region" description="Pro residues" evidence="3">
    <location>
        <begin position="718"/>
        <end position="727"/>
    </location>
</feature>
<dbReference type="Proteomes" id="UP001374579">
    <property type="component" value="Unassembled WGS sequence"/>
</dbReference>
<evidence type="ECO:0000256" key="1">
    <source>
        <dbReference type="ARBA" id="ARBA00006392"/>
    </source>
</evidence>
<dbReference type="Gene3D" id="1.10.150.50">
    <property type="entry name" value="Transcription Factor, Ets-1"/>
    <property type="match status" value="1"/>
</dbReference>
<organism evidence="5 6">
    <name type="scientific">Littorina saxatilis</name>
    <dbReference type="NCBI Taxonomy" id="31220"/>
    <lineage>
        <taxon>Eukaryota</taxon>
        <taxon>Metazoa</taxon>
        <taxon>Spiralia</taxon>
        <taxon>Lophotrochozoa</taxon>
        <taxon>Mollusca</taxon>
        <taxon>Gastropoda</taxon>
        <taxon>Caenogastropoda</taxon>
        <taxon>Littorinimorpha</taxon>
        <taxon>Littorinoidea</taxon>
        <taxon>Littorinidae</taxon>
        <taxon>Littorina</taxon>
    </lineage>
</organism>
<feature type="compositionally biased region" description="Polar residues" evidence="3">
    <location>
        <begin position="890"/>
        <end position="902"/>
    </location>
</feature>
<feature type="domain" description="CABIT" evidence="4">
    <location>
        <begin position="74"/>
        <end position="328"/>
    </location>
</feature>
<feature type="region of interest" description="Disordered" evidence="3">
    <location>
        <begin position="387"/>
        <end position="420"/>
    </location>
</feature>
<dbReference type="EMBL" id="JBAMIC010000011">
    <property type="protein sequence ID" value="KAK7100611.1"/>
    <property type="molecule type" value="Genomic_DNA"/>
</dbReference>
<dbReference type="PANTHER" id="PTHR14454:SF11">
    <property type="entry name" value="SERRANO, ISOFORM F"/>
    <property type="match status" value="1"/>
</dbReference>
<feature type="compositionally biased region" description="Pro residues" evidence="3">
    <location>
        <begin position="20"/>
        <end position="34"/>
    </location>
</feature>
<feature type="compositionally biased region" description="Low complexity" evidence="3">
    <location>
        <begin position="585"/>
        <end position="603"/>
    </location>
</feature>
<sequence>MNRQRKNSDQAHQQQQEPSSPSPPSSPAVPPPPLEWEDTPRCLGPILRHNSLPLVVMCDKRGLPSMESVNFDFSQPLLLHTRRTVRKVVASSILHVKNEGVPRLEEVGDRLLVPEDYKGWFAVLGPPEGVKPEKVVPHFRQVAQLALSKCERFLIGGSEPVAAVTLPSSGNSDNSRAQPRLVYPGDVLRMGKLYVGESTIKVKKKFGGKKMVKKEEKFLMCTDDKDREVYLPVESRGTFYMLTTDGNGTPKLPIMQMPDICTRFRFPCVVKLLFGRVPTTPCSFTGTMVLLDSQVESSVIGCTMVNLRNILLDIPIDSDLKFLIAKGTLELLSSKSYKSAKALCHDKAATYMRNMKVAFYIQGEDEPWNQAAQSSTEAVVAEEVGGAGTAAGGGTTGSSPVTKRSDSVHSVSRARSMSCSQPSIVEDQELYCPPEAAPSSPALPTFNQTGKKSRKSLTNPDVGSGGDLLSPSISTNSPTVLRKDQTYILPEQQLETLPPKPAKSASSLNMENRPLPPVVPSPLPSNSLPDGHYMTMEETDQAPRKAPMLPPKPGKSRPLDGCVYTQLWNGETNASRGSAGERDSNAAALSPNSPLSPSALRPNNLSIPNVSKIISSLTVTGSYLTLPMFKTGDSPSTPKTPGRCGSPASKSPRNHDSGYLTPTFPSESEYRVPSSLPKLPSPPKTCSFGDQQEYETMESVSKAVNGATGQKALIQVRLPPPPPPPKPTNNHAYSNVSDVGFTKSKPLPPLPPLPPPALEAELPGIVFANEGLSDTSSLRSSEWNSFRSGSGLSCVPDRTDSLERAGFTQMSPGGGYTQMSADGTHSNMSADGGSKKMSAADGEYQNMSDEVSCKNVSAMNAKKKKGADADYMGMQRDSSFTYYEGYDPQNPVTEETTTTGRADSTEKQDSEASYENSMEKTSSAGDSDEILYENVQNLRLCKSRSDSNVSDPSDGNNNNQIHGHFLDKVVNSAASFGYMSPPPARALTPKRRPFTKTPAVDVDGPPDVKPSHAGSIETDAGRPPPTPPKPCGGRKNISSFSYLQASSENGSSTNLSTKGSDKCAPNKPTLFPRNRSSEGDLSQEQVRPASQDYDASSSASFEDDLPLGATFANFRSRLSDSGCAFSSVVGQRAEEGDSAVSILSVADLGEALKTAGLMKDTVDTLRREKVDGRLLVSMDEEELKEALPNIKKLEIKKIRMFVNGWRLME</sequence>
<keyword evidence="2" id="KW-0597">Phosphoprotein</keyword>
<evidence type="ECO:0000313" key="6">
    <source>
        <dbReference type="Proteomes" id="UP001374579"/>
    </source>
</evidence>
<dbReference type="InterPro" id="IPR052281">
    <property type="entry name" value="GAREM"/>
</dbReference>
<feature type="compositionally biased region" description="Low complexity" evidence="3">
    <location>
        <begin position="1089"/>
        <end position="1100"/>
    </location>
</feature>
<evidence type="ECO:0000256" key="3">
    <source>
        <dbReference type="SAM" id="MobiDB-lite"/>
    </source>
</evidence>
<comment type="caution">
    <text evidence="5">The sequence shown here is derived from an EMBL/GenBank/DDBJ whole genome shotgun (WGS) entry which is preliminary data.</text>
</comment>
<feature type="region of interest" description="Disordered" evidence="3">
    <location>
        <begin position="573"/>
        <end position="603"/>
    </location>
</feature>
<protein>
    <recommendedName>
        <fullName evidence="4">CABIT domain-containing protein</fullName>
    </recommendedName>
</protein>
<proteinExistence type="inferred from homology"/>
<feature type="compositionally biased region" description="Pro residues" evidence="3">
    <location>
        <begin position="514"/>
        <end position="523"/>
    </location>
</feature>
<keyword evidence="6" id="KW-1185">Reference proteome</keyword>
<feature type="compositionally biased region" description="Gly residues" evidence="3">
    <location>
        <begin position="387"/>
        <end position="396"/>
    </location>
</feature>
<feature type="region of interest" description="Disordered" evidence="3">
    <location>
        <begin position="1"/>
        <end position="40"/>
    </location>
</feature>
<feature type="compositionally biased region" description="Low complexity" evidence="3">
    <location>
        <begin position="433"/>
        <end position="444"/>
    </location>
</feature>
<dbReference type="PANTHER" id="PTHR14454">
    <property type="entry name" value="GRB2-ASSOCIATED AND REGULATOR OF MAPK PROTEIN FAMILY MEMBER"/>
    <property type="match status" value="1"/>
</dbReference>
<feature type="compositionally biased region" description="Polar residues" evidence="3">
    <location>
        <begin position="817"/>
        <end position="829"/>
    </location>
</feature>
<feature type="compositionally biased region" description="Pro residues" evidence="3">
    <location>
        <begin position="746"/>
        <end position="756"/>
    </location>
</feature>
<dbReference type="InterPro" id="IPR013761">
    <property type="entry name" value="SAM/pointed_sf"/>
</dbReference>
<feature type="region of interest" description="Disordered" evidence="3">
    <location>
        <begin position="715"/>
        <end position="756"/>
    </location>
</feature>
<dbReference type="Pfam" id="PF12736">
    <property type="entry name" value="CABIT"/>
    <property type="match status" value="1"/>
</dbReference>
<feature type="compositionally biased region" description="Polar residues" evidence="3">
    <location>
        <begin position="1036"/>
        <end position="1058"/>
    </location>
</feature>
<feature type="compositionally biased region" description="Polar residues" evidence="3">
    <location>
        <begin position="774"/>
        <end position="791"/>
    </location>
</feature>
<dbReference type="AlphaFoldDB" id="A0AAN9B8K6"/>
<name>A0AAN9B8K6_9CAEN</name>
<feature type="compositionally biased region" description="Polar residues" evidence="3">
    <location>
        <begin position="911"/>
        <end position="925"/>
    </location>
</feature>